<keyword evidence="1" id="KW-1133">Transmembrane helix</keyword>
<evidence type="ECO:0000313" key="2">
    <source>
        <dbReference type="EMBL" id="QBC43763.1"/>
    </source>
</evidence>
<dbReference type="Proteomes" id="UP000515917">
    <property type="component" value="Chromosome"/>
</dbReference>
<accession>A0A7G3G9L6</accession>
<dbReference type="EMBL" id="CP025781">
    <property type="protein sequence ID" value="QBC43763.1"/>
    <property type="molecule type" value="Genomic_DNA"/>
</dbReference>
<reference evidence="2 3" key="1">
    <citation type="submission" date="2018-01" db="EMBL/GenBank/DDBJ databases">
        <title>Genome sequence of Iodobacter sp. strain PCH194 isolated from Indian Trans-Himalaya.</title>
        <authorList>
            <person name="Kumar V."/>
            <person name="Thakur V."/>
            <person name="Kumar S."/>
            <person name="Singh D."/>
        </authorList>
    </citation>
    <scope>NUCLEOTIDE SEQUENCE [LARGE SCALE GENOMIC DNA]</scope>
    <source>
        <strain evidence="2 3">PCH194</strain>
    </source>
</reference>
<dbReference type="PROSITE" id="PS00409">
    <property type="entry name" value="PROKAR_NTER_METHYL"/>
    <property type="match status" value="1"/>
</dbReference>
<evidence type="ECO:0000313" key="3">
    <source>
        <dbReference type="Proteomes" id="UP000515917"/>
    </source>
</evidence>
<dbReference type="NCBIfam" id="TIGR02532">
    <property type="entry name" value="IV_pilin_GFxxxE"/>
    <property type="match status" value="1"/>
</dbReference>
<dbReference type="RefSeq" id="WP_130106336.1">
    <property type="nucleotide sequence ID" value="NZ_CP025781.1"/>
</dbReference>
<dbReference type="SUPFAM" id="SSF54523">
    <property type="entry name" value="Pili subunits"/>
    <property type="match status" value="1"/>
</dbReference>
<gene>
    <name evidence="2" type="ORF">C1H71_09515</name>
</gene>
<evidence type="ECO:0000256" key="1">
    <source>
        <dbReference type="SAM" id="Phobius"/>
    </source>
</evidence>
<dbReference type="Pfam" id="PF07963">
    <property type="entry name" value="N_methyl"/>
    <property type="match status" value="1"/>
</dbReference>
<dbReference type="Gene3D" id="3.30.700.10">
    <property type="entry name" value="Glycoprotein, Type 4 Pilin"/>
    <property type="match status" value="1"/>
</dbReference>
<name>A0A7G3G9L6_9NEIS</name>
<dbReference type="KEGG" id="ifl:C1H71_09515"/>
<organism evidence="2 3">
    <name type="scientific">Iodobacter fluviatilis</name>
    <dbReference type="NCBI Taxonomy" id="537"/>
    <lineage>
        <taxon>Bacteria</taxon>
        <taxon>Pseudomonadati</taxon>
        <taxon>Pseudomonadota</taxon>
        <taxon>Betaproteobacteria</taxon>
        <taxon>Neisseriales</taxon>
        <taxon>Chitinibacteraceae</taxon>
        <taxon>Iodobacter</taxon>
    </lineage>
</organism>
<feature type="transmembrane region" description="Helical" evidence="1">
    <location>
        <begin position="12"/>
        <end position="35"/>
    </location>
</feature>
<protein>
    <recommendedName>
        <fullName evidence="4">Prepilin-type N-terminal cleavage/methylation domain-containing protein</fullName>
    </recommendedName>
</protein>
<dbReference type="InterPro" id="IPR012902">
    <property type="entry name" value="N_methyl_site"/>
</dbReference>
<proteinExistence type="predicted"/>
<keyword evidence="1" id="KW-0472">Membrane</keyword>
<keyword evidence="3" id="KW-1185">Reference proteome</keyword>
<keyword evidence="1" id="KW-0812">Transmembrane</keyword>
<evidence type="ECO:0008006" key="4">
    <source>
        <dbReference type="Google" id="ProtNLM"/>
    </source>
</evidence>
<sequence>MSIKQCKGHAKQTGFTLVELAIVLVIIGLILGMAFKGKDLIDGAKVKSLAAQYNKIQAAFNIYFEKYGAYPGDGCTALQVLGTFVQCPTAGRNGILNTVNEANSALIQLQNANILTAADLQTPFGTTWAVSISTSAVFPPAGTNYLSFTNPVNAVPIATVADARYVCALDRMIDNGDSGAVAVGGAGTVVRSTTAPLYTNATDCWARTGTSNVGLRLLP</sequence>
<dbReference type="InterPro" id="IPR045584">
    <property type="entry name" value="Pilin-like"/>
</dbReference>
<dbReference type="AlphaFoldDB" id="A0A7G3G9L6"/>